<gene>
    <name evidence="1" type="ORF">J3D65DRAFT_443545</name>
</gene>
<evidence type="ECO:0000313" key="2">
    <source>
        <dbReference type="Proteomes" id="UP001360953"/>
    </source>
</evidence>
<keyword evidence="2" id="KW-1185">Reference proteome</keyword>
<dbReference type="EMBL" id="JBBPEH010000008">
    <property type="protein sequence ID" value="KAK7535170.1"/>
    <property type="molecule type" value="Genomic_DNA"/>
</dbReference>
<organism evidence="1 2">
    <name type="scientific">Phyllosticta citribraziliensis</name>
    <dbReference type="NCBI Taxonomy" id="989973"/>
    <lineage>
        <taxon>Eukaryota</taxon>
        <taxon>Fungi</taxon>
        <taxon>Dikarya</taxon>
        <taxon>Ascomycota</taxon>
        <taxon>Pezizomycotina</taxon>
        <taxon>Dothideomycetes</taxon>
        <taxon>Dothideomycetes incertae sedis</taxon>
        <taxon>Botryosphaeriales</taxon>
        <taxon>Phyllostictaceae</taxon>
        <taxon>Phyllosticta</taxon>
    </lineage>
</organism>
<accession>A0ABR1LML0</accession>
<sequence length="209" mass="23049">MAVAAPELTANSGQQFFSAKISGQKTKSGKRALTENLERDWSRSCSGRWAVSAAGVEEKRHRVCGASTLEARVACLWMPQRRPAAALRLPKRRHGGAALVGARGARIWAPPPVKRRLSCSCIRSRIAGCQQRSPHRYIVVFSQFKSHGDLDLSAARCPLPARDQTCRGAVLLLTAVDVGQSRARQRSIWSKRTFTINAPRRPSRKLVVQ</sequence>
<evidence type="ECO:0000313" key="1">
    <source>
        <dbReference type="EMBL" id="KAK7535170.1"/>
    </source>
</evidence>
<comment type="caution">
    <text evidence="1">The sequence shown here is derived from an EMBL/GenBank/DDBJ whole genome shotgun (WGS) entry which is preliminary data.</text>
</comment>
<dbReference type="GeneID" id="92029174"/>
<protein>
    <submittedName>
        <fullName evidence="1">Uncharacterized protein</fullName>
    </submittedName>
</protein>
<reference evidence="1 2" key="1">
    <citation type="submission" date="2024-04" db="EMBL/GenBank/DDBJ databases">
        <title>Phyllosticta paracitricarpa is synonymous to the EU quarantine fungus P. citricarpa based on phylogenomic analyses.</title>
        <authorList>
            <consortium name="Lawrence Berkeley National Laboratory"/>
            <person name="Van ingen-buijs V.A."/>
            <person name="Van westerhoven A.C."/>
            <person name="Haridas S."/>
            <person name="Skiadas P."/>
            <person name="Martin F."/>
            <person name="Groenewald J.Z."/>
            <person name="Crous P.W."/>
            <person name="Seidl M.F."/>
        </authorList>
    </citation>
    <scope>NUCLEOTIDE SEQUENCE [LARGE SCALE GENOMIC DNA]</scope>
    <source>
        <strain evidence="1 2">CPC 17464</strain>
    </source>
</reference>
<proteinExistence type="predicted"/>
<dbReference type="RefSeq" id="XP_066653895.1">
    <property type="nucleotide sequence ID" value="XM_066796268.1"/>
</dbReference>
<dbReference type="Proteomes" id="UP001360953">
    <property type="component" value="Unassembled WGS sequence"/>
</dbReference>
<name>A0ABR1LML0_9PEZI</name>